<gene>
    <name evidence="1" type="ORF">RDI58_011033</name>
</gene>
<dbReference type="AlphaFoldDB" id="A0AAN8YGX4"/>
<accession>A0AAN8YGX4</accession>
<evidence type="ECO:0000313" key="2">
    <source>
        <dbReference type="Proteomes" id="UP001371456"/>
    </source>
</evidence>
<sequence>MWSLWKRRNAIKHGSGISWEEMVNMTMGLINK</sequence>
<protein>
    <submittedName>
        <fullName evidence="1">Uncharacterized protein</fullName>
    </submittedName>
</protein>
<reference evidence="1 2" key="1">
    <citation type="submission" date="2024-02" db="EMBL/GenBank/DDBJ databases">
        <title>de novo genome assembly of Solanum bulbocastanum strain 11H21.</title>
        <authorList>
            <person name="Hosaka A.J."/>
        </authorList>
    </citation>
    <scope>NUCLEOTIDE SEQUENCE [LARGE SCALE GENOMIC DNA]</scope>
    <source>
        <tissue evidence="1">Young leaves</tissue>
    </source>
</reference>
<comment type="caution">
    <text evidence="1">The sequence shown here is derived from an EMBL/GenBank/DDBJ whole genome shotgun (WGS) entry which is preliminary data.</text>
</comment>
<keyword evidence="2" id="KW-1185">Reference proteome</keyword>
<proteinExistence type="predicted"/>
<evidence type="ECO:0000313" key="1">
    <source>
        <dbReference type="EMBL" id="KAK6791952.1"/>
    </source>
</evidence>
<dbReference type="Proteomes" id="UP001371456">
    <property type="component" value="Unassembled WGS sequence"/>
</dbReference>
<dbReference type="EMBL" id="JBANQN010000004">
    <property type="protein sequence ID" value="KAK6791952.1"/>
    <property type="molecule type" value="Genomic_DNA"/>
</dbReference>
<name>A0AAN8YGX4_SOLBU</name>
<organism evidence="1 2">
    <name type="scientific">Solanum bulbocastanum</name>
    <name type="common">Wild potato</name>
    <dbReference type="NCBI Taxonomy" id="147425"/>
    <lineage>
        <taxon>Eukaryota</taxon>
        <taxon>Viridiplantae</taxon>
        <taxon>Streptophyta</taxon>
        <taxon>Embryophyta</taxon>
        <taxon>Tracheophyta</taxon>
        <taxon>Spermatophyta</taxon>
        <taxon>Magnoliopsida</taxon>
        <taxon>eudicotyledons</taxon>
        <taxon>Gunneridae</taxon>
        <taxon>Pentapetalae</taxon>
        <taxon>asterids</taxon>
        <taxon>lamiids</taxon>
        <taxon>Solanales</taxon>
        <taxon>Solanaceae</taxon>
        <taxon>Solanoideae</taxon>
        <taxon>Solaneae</taxon>
        <taxon>Solanum</taxon>
    </lineage>
</organism>